<gene>
    <name evidence="2" type="ORF">CANCADRAFT_27526</name>
</gene>
<dbReference type="InterPro" id="IPR052061">
    <property type="entry name" value="PTE-AB_protein"/>
</dbReference>
<dbReference type="SUPFAM" id="SSF54637">
    <property type="entry name" value="Thioesterase/thiol ester dehydrase-isomerase"/>
    <property type="match status" value="1"/>
</dbReference>
<evidence type="ECO:0000259" key="1">
    <source>
        <dbReference type="Pfam" id="PF03061"/>
    </source>
</evidence>
<feature type="domain" description="Thioesterase" evidence="1">
    <location>
        <begin position="128"/>
        <end position="197"/>
    </location>
</feature>
<protein>
    <recommendedName>
        <fullName evidence="1">Thioesterase domain-containing protein</fullName>
    </recommendedName>
</protein>
<dbReference type="OrthoDB" id="506431at2759"/>
<proteinExistence type="predicted"/>
<dbReference type="Proteomes" id="UP000095023">
    <property type="component" value="Unassembled WGS sequence"/>
</dbReference>
<dbReference type="PANTHER" id="PTHR47260:SF7">
    <property type="entry name" value="THIOESTERASE FAMILY PROTEIN (AFU_ORTHOLOGUE AFUA_1G10800)"/>
    <property type="match status" value="1"/>
</dbReference>
<dbReference type="PANTHER" id="PTHR47260">
    <property type="entry name" value="UPF0644 PROTEIN PB2B4.06"/>
    <property type="match status" value="1"/>
</dbReference>
<keyword evidence="3" id="KW-1185">Reference proteome</keyword>
<dbReference type="EMBL" id="KV453843">
    <property type="protein sequence ID" value="ODV89471.1"/>
    <property type="molecule type" value="Genomic_DNA"/>
</dbReference>
<name>A0A1E4TCI6_9ASCO</name>
<dbReference type="Gene3D" id="3.10.129.10">
    <property type="entry name" value="Hotdog Thioesterase"/>
    <property type="match status" value="1"/>
</dbReference>
<dbReference type="InterPro" id="IPR006683">
    <property type="entry name" value="Thioestr_dom"/>
</dbReference>
<dbReference type="InterPro" id="IPR029069">
    <property type="entry name" value="HotDog_dom_sf"/>
</dbReference>
<organism evidence="2 3">
    <name type="scientific">Tortispora caseinolytica NRRL Y-17796</name>
    <dbReference type="NCBI Taxonomy" id="767744"/>
    <lineage>
        <taxon>Eukaryota</taxon>
        <taxon>Fungi</taxon>
        <taxon>Dikarya</taxon>
        <taxon>Ascomycota</taxon>
        <taxon>Saccharomycotina</taxon>
        <taxon>Trigonopsidomycetes</taxon>
        <taxon>Trigonopsidales</taxon>
        <taxon>Trigonopsidaceae</taxon>
        <taxon>Tortispora</taxon>
    </lineage>
</organism>
<dbReference type="AlphaFoldDB" id="A0A1E4TCI6"/>
<reference evidence="3" key="1">
    <citation type="submission" date="2016-02" db="EMBL/GenBank/DDBJ databases">
        <title>Comparative genomics of biotechnologically important yeasts.</title>
        <authorList>
            <consortium name="DOE Joint Genome Institute"/>
            <person name="Riley R."/>
            <person name="Haridas S."/>
            <person name="Wolfe K.H."/>
            <person name="Lopes M.R."/>
            <person name="Hittinger C.T."/>
            <person name="Goker M."/>
            <person name="Salamov A."/>
            <person name="Wisecaver J."/>
            <person name="Long T.M."/>
            <person name="Aerts A.L."/>
            <person name="Barry K."/>
            <person name="Choi C."/>
            <person name="Clum A."/>
            <person name="Coughlan A.Y."/>
            <person name="Deshpande S."/>
            <person name="Douglass A.P."/>
            <person name="Hanson S.J."/>
            <person name="Klenk H.-P."/>
            <person name="Labutti K."/>
            <person name="Lapidus A."/>
            <person name="Lindquist E."/>
            <person name="Lipzen A."/>
            <person name="Meier-Kolthoff J.P."/>
            <person name="Ohm R.A."/>
            <person name="Otillar R.P."/>
            <person name="Pangilinan J."/>
            <person name="Peng Y."/>
            <person name="Rokas A."/>
            <person name="Rosa C.A."/>
            <person name="Scheuner C."/>
            <person name="Sibirny A.A."/>
            <person name="Slot J.C."/>
            <person name="Stielow J.B."/>
            <person name="Sun H."/>
            <person name="Kurtzman C.P."/>
            <person name="Blackwell M."/>
            <person name="Jeffries T.W."/>
            <person name="Grigoriev I.V."/>
        </authorList>
    </citation>
    <scope>NUCLEOTIDE SEQUENCE [LARGE SCALE GENOMIC DNA]</scope>
    <source>
        <strain evidence="3">NRRL Y-17796</strain>
    </source>
</reference>
<evidence type="ECO:0000313" key="3">
    <source>
        <dbReference type="Proteomes" id="UP000095023"/>
    </source>
</evidence>
<dbReference type="Pfam" id="PF03061">
    <property type="entry name" value="4HBT"/>
    <property type="match status" value="1"/>
</dbReference>
<dbReference type="CDD" id="cd03443">
    <property type="entry name" value="PaaI_thioesterase"/>
    <property type="match status" value="1"/>
</dbReference>
<evidence type="ECO:0000313" key="2">
    <source>
        <dbReference type="EMBL" id="ODV89471.1"/>
    </source>
</evidence>
<sequence>MLRFIKYPVVIVGATIAGYYSGVSASLRRQHRKAPEEHAAYLEDLPPTLKPIAEQIDKHPIFQSLKYDSDYRAIIPAHSVPESLRPHMLTASTLLGPGKISVAPMLFLNGSDLVGFYHLGPDLCGHPGIVHGGLLATLLDEGLARCAFQALPKHIGVTARLTLNYKAPTPADAYVILNAKVDKIEGRKCYVSGTLSTLGTEKEPSKILVEADALIIQPKWAAALPPMNP</sequence>
<accession>A0A1E4TCI6</accession>